<gene>
    <name evidence="1" type="ordered locus">Hbut_0390</name>
</gene>
<dbReference type="RefSeq" id="WP_011821575.1">
    <property type="nucleotide sequence ID" value="NC_008818.1"/>
</dbReference>
<dbReference type="GeneID" id="4782661"/>
<dbReference type="HOGENOM" id="CLU_929406_0_0_2"/>
<protein>
    <submittedName>
        <fullName evidence="1">Uncharacterized protein</fullName>
    </submittedName>
</protein>
<evidence type="ECO:0000313" key="2">
    <source>
        <dbReference type="Proteomes" id="UP000002593"/>
    </source>
</evidence>
<keyword evidence="2" id="KW-1185">Reference proteome</keyword>
<accession>A2BJU6</accession>
<sequence>MSLRASFSSSSAPVAVGLPGSFAGVVGAALDSAVVRVWVEVLGLEGLSVSVSGGSDTVRRAVYYAATGLLEMLGEEAALSISVDDGGAVVGAEAAAAAATVASLSKLLGVAPDSRDLMVVANRAVASATGRPQAPLVAASLLGGIAVGTEQPAFMARVYAGALPLHIGVVVPCRQASLAEVCIAADRYLELAQDAALALLLLSTEGWRIEFSELLVNESPWDFAAPEDVKRARREALSAGAYAAGLDPYTGSLIVIGSEEAIDRAASIIAAWQECKPRILTGRIASQGALGPGEESSSE</sequence>
<dbReference type="KEGG" id="hbu:Hbut_0390"/>
<name>A2BJU6_HYPBU</name>
<organism evidence="1 2">
    <name type="scientific">Hyperthermus butylicus (strain DSM 5456 / JCM 9403 / PLM1-5)</name>
    <dbReference type="NCBI Taxonomy" id="415426"/>
    <lineage>
        <taxon>Archaea</taxon>
        <taxon>Thermoproteota</taxon>
        <taxon>Thermoprotei</taxon>
        <taxon>Desulfurococcales</taxon>
        <taxon>Pyrodictiaceae</taxon>
        <taxon>Hyperthermus</taxon>
    </lineage>
</organism>
<dbReference type="EMBL" id="CP000493">
    <property type="protein sequence ID" value="ABM80257.1"/>
    <property type="molecule type" value="Genomic_DNA"/>
</dbReference>
<dbReference type="EnsemblBacteria" id="ABM80257">
    <property type="protein sequence ID" value="ABM80257"/>
    <property type="gene ID" value="Hbut_0390"/>
</dbReference>
<dbReference type="Proteomes" id="UP000002593">
    <property type="component" value="Chromosome"/>
</dbReference>
<dbReference type="Gene3D" id="3.30.230.10">
    <property type="match status" value="1"/>
</dbReference>
<dbReference type="OrthoDB" id="387501at2157"/>
<dbReference type="AlphaFoldDB" id="A2BJU6"/>
<evidence type="ECO:0000313" key="1">
    <source>
        <dbReference type="EMBL" id="ABM80257.1"/>
    </source>
</evidence>
<proteinExistence type="predicted"/>
<dbReference type="InterPro" id="IPR014721">
    <property type="entry name" value="Ribsml_uS5_D2-typ_fold_subgr"/>
</dbReference>
<reference evidence="1 2" key="1">
    <citation type="journal article" date="2007" name="Archaea">
        <title>The genome of Hyperthermus butylicus: a sulfur-reducing, peptide fermenting, neutrophilic Crenarchaeote growing up to 108 degrees C.</title>
        <authorList>
            <person name="Brugger K."/>
            <person name="Chen L."/>
            <person name="Stark M."/>
            <person name="Zibat A."/>
            <person name="Redder P."/>
            <person name="Ruepp A."/>
            <person name="Awayez M."/>
            <person name="She Q."/>
            <person name="Garrett R.A."/>
            <person name="Klenk H.P."/>
        </authorList>
    </citation>
    <scope>NUCLEOTIDE SEQUENCE [LARGE SCALE GENOMIC DNA]</scope>
    <source>
        <strain evidence="2">DSM 5456 / JCM 9403 / PLM1-5</strain>
    </source>
</reference>